<keyword evidence="1" id="KW-0175">Coiled coil</keyword>
<evidence type="ECO:0000256" key="1">
    <source>
        <dbReference type="SAM" id="Coils"/>
    </source>
</evidence>
<protein>
    <submittedName>
        <fullName evidence="5">DUF1738 domain-containing protein</fullName>
    </submittedName>
</protein>
<accession>A0A183JD83</accession>
<dbReference type="Proteomes" id="UP000279833">
    <property type="component" value="Unassembled WGS sequence"/>
</dbReference>
<keyword evidence="4" id="KW-1185">Reference proteome</keyword>
<reference evidence="3 4" key="2">
    <citation type="submission" date="2018-11" db="EMBL/GenBank/DDBJ databases">
        <authorList>
            <consortium name="Pathogen Informatics"/>
        </authorList>
    </citation>
    <scope>NUCLEOTIDE SEQUENCE [LARGE SCALE GENOMIC DNA]</scope>
    <source>
        <strain evidence="3">Dakar</strain>
        <strain evidence="4">Dakar, Senegal</strain>
    </source>
</reference>
<reference evidence="5" key="1">
    <citation type="submission" date="2016-06" db="UniProtKB">
        <authorList>
            <consortium name="WormBaseParasite"/>
        </authorList>
    </citation>
    <scope>IDENTIFICATION</scope>
</reference>
<evidence type="ECO:0000313" key="3">
    <source>
        <dbReference type="EMBL" id="VDO62923.1"/>
    </source>
</evidence>
<sequence length="114" mass="13165">MFQDLQDLLKEEETSMQADREGVKKALTSTCQEVLGRNKHHHKEWISMETLNMIQETKNEKTAINNSGTRAEKAKAQAEYTEANKQVKKSIRTDKQKYVEELATPGEKLQEKEI</sequence>
<gene>
    <name evidence="3" type="ORF">SCUD_LOCUS646</name>
</gene>
<dbReference type="WBParaSite" id="SCUD_0000064401-mRNA-1">
    <property type="protein sequence ID" value="SCUD_0000064401-mRNA-1"/>
    <property type="gene ID" value="SCUD_0000064401"/>
</dbReference>
<dbReference type="AlphaFoldDB" id="A0A183JD83"/>
<feature type="compositionally biased region" description="Basic and acidic residues" evidence="2">
    <location>
        <begin position="7"/>
        <end position="22"/>
    </location>
</feature>
<evidence type="ECO:0000256" key="2">
    <source>
        <dbReference type="SAM" id="MobiDB-lite"/>
    </source>
</evidence>
<organism evidence="5">
    <name type="scientific">Schistosoma curassoni</name>
    <dbReference type="NCBI Taxonomy" id="6186"/>
    <lineage>
        <taxon>Eukaryota</taxon>
        <taxon>Metazoa</taxon>
        <taxon>Spiralia</taxon>
        <taxon>Lophotrochozoa</taxon>
        <taxon>Platyhelminthes</taxon>
        <taxon>Trematoda</taxon>
        <taxon>Digenea</taxon>
        <taxon>Strigeidida</taxon>
        <taxon>Schistosomatoidea</taxon>
        <taxon>Schistosomatidae</taxon>
        <taxon>Schistosoma</taxon>
    </lineage>
</organism>
<name>A0A183JD83_9TREM</name>
<evidence type="ECO:0000313" key="4">
    <source>
        <dbReference type="Proteomes" id="UP000279833"/>
    </source>
</evidence>
<feature type="region of interest" description="Disordered" evidence="2">
    <location>
        <begin position="1"/>
        <end position="22"/>
    </location>
</feature>
<evidence type="ECO:0000313" key="5">
    <source>
        <dbReference type="WBParaSite" id="SCUD_0000064401-mRNA-1"/>
    </source>
</evidence>
<dbReference type="EMBL" id="UZAK01000451">
    <property type="protein sequence ID" value="VDO62923.1"/>
    <property type="molecule type" value="Genomic_DNA"/>
</dbReference>
<feature type="coiled-coil region" evidence="1">
    <location>
        <begin position="66"/>
        <end position="93"/>
    </location>
</feature>
<proteinExistence type="predicted"/>